<dbReference type="RefSeq" id="WP_165114471.1">
    <property type="nucleotide sequence ID" value="NZ_JAALAA010000038.1"/>
</dbReference>
<dbReference type="AlphaFoldDB" id="A0A6M1REK7"/>
<dbReference type="EMBL" id="JAALAA010000038">
    <property type="protein sequence ID" value="NGN96019.1"/>
    <property type="molecule type" value="Genomic_DNA"/>
</dbReference>
<feature type="compositionally biased region" description="Polar residues" evidence="1">
    <location>
        <begin position="94"/>
        <end position="103"/>
    </location>
</feature>
<evidence type="ECO:0000313" key="2">
    <source>
        <dbReference type="EMBL" id="NGN96019.1"/>
    </source>
</evidence>
<name>A0A6M1REK7_9ACTN</name>
<evidence type="ECO:0000256" key="1">
    <source>
        <dbReference type="SAM" id="MobiDB-lite"/>
    </source>
</evidence>
<dbReference type="Proteomes" id="UP000483261">
    <property type="component" value="Unassembled WGS sequence"/>
</dbReference>
<protein>
    <submittedName>
        <fullName evidence="2">Uncharacterized protein</fullName>
    </submittedName>
</protein>
<reference evidence="2 3" key="1">
    <citation type="submission" date="2020-02" db="EMBL/GenBank/DDBJ databases">
        <title>Whole-genome analyses of novel actinobacteria.</title>
        <authorList>
            <person name="Sahin N."/>
        </authorList>
    </citation>
    <scope>NUCLEOTIDE SEQUENCE [LARGE SCALE GENOMIC DNA]</scope>
    <source>
        <strain evidence="2 3">KC13</strain>
    </source>
</reference>
<gene>
    <name evidence="2" type="ORF">G5C66_25185</name>
</gene>
<accession>A0A6M1REK7</accession>
<sequence>MGPRSGWPTCWSRRDGFGLDGLRAAVKNLRKEYVDPDGNPAWVLLRGESPQGPVVASAVVPLHPVTAPNLTHHVGVMVPTSASPSGVCPRPTLFASSGGSRTG</sequence>
<proteinExistence type="predicted"/>
<organism evidence="2 3">
    <name type="scientific">Nocardioides turkmenicus</name>
    <dbReference type="NCBI Taxonomy" id="2711220"/>
    <lineage>
        <taxon>Bacteria</taxon>
        <taxon>Bacillati</taxon>
        <taxon>Actinomycetota</taxon>
        <taxon>Actinomycetes</taxon>
        <taxon>Propionibacteriales</taxon>
        <taxon>Nocardioidaceae</taxon>
        <taxon>Nocardioides</taxon>
    </lineage>
</organism>
<keyword evidence="3" id="KW-1185">Reference proteome</keyword>
<comment type="caution">
    <text evidence="2">The sequence shown here is derived from an EMBL/GenBank/DDBJ whole genome shotgun (WGS) entry which is preliminary data.</text>
</comment>
<feature type="region of interest" description="Disordered" evidence="1">
    <location>
        <begin position="81"/>
        <end position="103"/>
    </location>
</feature>
<evidence type="ECO:0000313" key="3">
    <source>
        <dbReference type="Proteomes" id="UP000483261"/>
    </source>
</evidence>